<comment type="caution">
    <text evidence="1">The sequence shown here is derived from an EMBL/GenBank/DDBJ whole genome shotgun (WGS) entry which is preliminary data.</text>
</comment>
<name>A0A081MYJ4_9GAMM</name>
<reference evidence="1 2" key="1">
    <citation type="submission" date="2014-06" db="EMBL/GenBank/DDBJ databases">
        <title>Whole Genome Sequences of Three Symbiotic Endozoicomonas Bacteria.</title>
        <authorList>
            <person name="Neave M.J."/>
            <person name="Apprill A."/>
            <person name="Voolstra C.R."/>
        </authorList>
    </citation>
    <scope>NUCLEOTIDE SEQUENCE [LARGE SCALE GENOMIC DNA]</scope>
    <source>
        <strain evidence="1 2">LMG 24815</strain>
    </source>
</reference>
<keyword evidence="2" id="KW-1185">Reference proteome</keyword>
<dbReference type="AlphaFoldDB" id="A0A081MYJ4"/>
<accession>A0A081MYJ4</accession>
<organism evidence="1 2">
    <name type="scientific">Endozoicomonas montiporae</name>
    <dbReference type="NCBI Taxonomy" id="1027273"/>
    <lineage>
        <taxon>Bacteria</taxon>
        <taxon>Pseudomonadati</taxon>
        <taxon>Pseudomonadota</taxon>
        <taxon>Gammaproteobacteria</taxon>
        <taxon>Oceanospirillales</taxon>
        <taxon>Endozoicomonadaceae</taxon>
        <taxon>Endozoicomonas</taxon>
    </lineage>
</organism>
<dbReference type="EMBL" id="JOKG01000010">
    <property type="protein sequence ID" value="KEQ11267.1"/>
    <property type="molecule type" value="Genomic_DNA"/>
</dbReference>
<gene>
    <name evidence="1" type="ORF">GZ77_26315</name>
</gene>
<evidence type="ECO:0000313" key="1">
    <source>
        <dbReference type="EMBL" id="KEQ11267.1"/>
    </source>
</evidence>
<proteinExistence type="predicted"/>
<protein>
    <submittedName>
        <fullName evidence="1">Uncharacterized protein</fullName>
    </submittedName>
</protein>
<sequence>MKIKLNLDSAEVPDFEQIAQTLSKAASKDEITSEDLGYITATLISLCAKGFLLAPEEAEVLDQAAGVLLMKSMME</sequence>
<dbReference type="RefSeq" id="WP_034880165.1">
    <property type="nucleotide sequence ID" value="NZ_JOKG01000010.1"/>
</dbReference>
<dbReference type="Proteomes" id="UP000028006">
    <property type="component" value="Unassembled WGS sequence"/>
</dbReference>
<evidence type="ECO:0000313" key="2">
    <source>
        <dbReference type="Proteomes" id="UP000028006"/>
    </source>
</evidence>